<evidence type="ECO:0000256" key="2">
    <source>
        <dbReference type="ARBA" id="ARBA00004932"/>
    </source>
</evidence>
<feature type="compositionally biased region" description="Basic and acidic residues" evidence="14">
    <location>
        <begin position="809"/>
        <end position="842"/>
    </location>
</feature>
<comment type="catalytic activity">
    <reaction evidence="12">
        <text>isopentenyl diphosphate + dimethylallyl diphosphate = (2E)-geranyl diphosphate + diphosphate</text>
        <dbReference type="Rhea" id="RHEA:22408"/>
        <dbReference type="ChEBI" id="CHEBI:33019"/>
        <dbReference type="ChEBI" id="CHEBI:57623"/>
        <dbReference type="ChEBI" id="CHEBI:58057"/>
        <dbReference type="ChEBI" id="CHEBI:128769"/>
        <dbReference type="EC" id="2.5.1.1"/>
    </reaction>
</comment>
<feature type="compositionally biased region" description="Pro residues" evidence="14">
    <location>
        <begin position="610"/>
        <end position="623"/>
    </location>
</feature>
<evidence type="ECO:0000256" key="6">
    <source>
        <dbReference type="ARBA" id="ARBA00022842"/>
    </source>
</evidence>
<dbReference type="CDD" id="cd00685">
    <property type="entry name" value="Trans_IPPS_HT"/>
    <property type="match status" value="1"/>
</dbReference>
<feature type="compositionally biased region" description="Pro residues" evidence="14">
    <location>
        <begin position="670"/>
        <end position="681"/>
    </location>
</feature>
<feature type="compositionally biased region" description="Low complexity" evidence="14">
    <location>
        <begin position="682"/>
        <end position="695"/>
    </location>
</feature>
<feature type="region of interest" description="Disordered" evidence="14">
    <location>
        <begin position="1097"/>
        <end position="1195"/>
    </location>
</feature>
<dbReference type="GO" id="GO:0004337">
    <property type="term" value="F:(2E,6E)-farnesyl diphosphate synthase activity"/>
    <property type="evidence" value="ECO:0007669"/>
    <property type="project" value="UniProtKB-EC"/>
</dbReference>
<feature type="region of interest" description="Disordered" evidence="14">
    <location>
        <begin position="806"/>
        <end position="859"/>
    </location>
</feature>
<name>A0A0P7Y3C1_SCLFO</name>
<dbReference type="PROSITE" id="PS00723">
    <property type="entry name" value="POLYPRENYL_SYNTHASE_1"/>
    <property type="match status" value="1"/>
</dbReference>
<dbReference type="Proteomes" id="UP000034805">
    <property type="component" value="Unassembled WGS sequence"/>
</dbReference>
<comment type="pathway">
    <text evidence="3">Isoprenoid biosynthesis; farnesyl diphosphate biosynthesis; farnesyl diphosphate from geranyl diphosphate and isopentenyl diphosphate: step 1/1.</text>
</comment>
<evidence type="ECO:0000256" key="3">
    <source>
        <dbReference type="ARBA" id="ARBA00005035"/>
    </source>
</evidence>
<evidence type="ECO:0000313" key="16">
    <source>
        <dbReference type="EMBL" id="KPP60144.1"/>
    </source>
</evidence>
<comment type="pathway">
    <text evidence="2">Isoprenoid biosynthesis; geranyl diphosphate biosynthesis; geranyl diphosphate from dimethylallyl diphosphate and isopentenyl diphosphate: step 1/1.</text>
</comment>
<dbReference type="GO" id="GO:0045337">
    <property type="term" value="P:farnesyl diphosphate biosynthetic process"/>
    <property type="evidence" value="ECO:0007669"/>
    <property type="project" value="TreeGrafter"/>
</dbReference>
<comment type="caution">
    <text evidence="16">The sequence shown here is derived from an EMBL/GenBank/DDBJ whole genome shotgun (WGS) entry which is preliminary data.</text>
</comment>
<feature type="compositionally biased region" description="Basic and acidic residues" evidence="14">
    <location>
        <begin position="1130"/>
        <end position="1163"/>
    </location>
</feature>
<feature type="region of interest" description="Disordered" evidence="14">
    <location>
        <begin position="416"/>
        <end position="435"/>
    </location>
</feature>
<dbReference type="Pfam" id="PF02759">
    <property type="entry name" value="RUN"/>
    <property type="match status" value="1"/>
</dbReference>
<evidence type="ECO:0000256" key="7">
    <source>
        <dbReference type="ARBA" id="ARBA00032380"/>
    </source>
</evidence>
<dbReference type="SUPFAM" id="SSF48576">
    <property type="entry name" value="Terpenoid synthases"/>
    <property type="match status" value="1"/>
</dbReference>
<keyword evidence="4" id="KW-0808">Transferase</keyword>
<dbReference type="InterPro" id="IPR004012">
    <property type="entry name" value="Run_dom"/>
</dbReference>
<organism evidence="16 17">
    <name type="scientific">Scleropages formosus</name>
    <name type="common">Asian bonytongue</name>
    <name type="synonym">Osteoglossum formosum</name>
    <dbReference type="NCBI Taxonomy" id="113540"/>
    <lineage>
        <taxon>Eukaryota</taxon>
        <taxon>Metazoa</taxon>
        <taxon>Chordata</taxon>
        <taxon>Craniata</taxon>
        <taxon>Vertebrata</taxon>
        <taxon>Euteleostomi</taxon>
        <taxon>Actinopterygii</taxon>
        <taxon>Neopterygii</taxon>
        <taxon>Teleostei</taxon>
        <taxon>Osteoglossocephala</taxon>
        <taxon>Osteoglossomorpha</taxon>
        <taxon>Osteoglossiformes</taxon>
        <taxon>Osteoglossidae</taxon>
        <taxon>Scleropages</taxon>
    </lineage>
</organism>
<sequence length="1488" mass="163357">SPQSDSKCRNGAHGSTTTDAELFDRQFEELVSELTEQDLTDPVLADALGRLREVLRYNAPGGKRNRGLSVIGSLRELVTPSELSPDAVRRALVVGWCIELLQAFFLVADDIMDASVTRRGQPCWYKKEGIGLDAINDAFLLEGAIYRLLRRCCRNQPYYTNLLELFTETSFQTELGQALDLMTAPPNQIDLNRFTEESEVEHNNAKIILLEMGEFFQIQDDYLDCYGDPAVTGKIGTDIQDNKCSWLVVTALGLMTSVQREELQSCYGRNDEDSVARVKALYNTLEMPSHYRQHEEESYQRLVQLIERHAQNLPHAVFLNFAKKIYKRNKAAQGKNSTVPLMAKLKPKAVHVVPDPSSVLDPNCNEPSLPCLCCDGHSPQDNNSLFNHNYNNNNTIGITQQLHSCSDFESDCADTVSPSSQVLSSDHSLTANSSASEPEIIPMVSQLHPLPSLPPCSPDEGYPSARSSPSSDFTDHKAALIEEGTKVNLLTLLESVEKLGKTDHWNQVIQVARCGMEGDLGLKDRLSHLERLELVNKEVKMLHLERLREAGQDLDEEDLSDALENMEVSWKLYKRDSICDSQEFSDAGVDLTVPSDLDESLPPDSLAPSPLQPPPRPPKPPVRNPEAHTYININNNISIPASASSATSETSAFGTVSPSSSSSKPEQATPAPPALPLPSSQPIPYFTFYSSTPTLSSPPPPIPPPRRRHKARMEAQKYADLHNDATPLSLPPPTSRPPPLPPPPALPSPPTIPPPPSLPPPPSFHALDAEIRKLLVLAGLTQAELLKLSPELGVCVTGVLEEGDGELSEVARTEDVQERDKRHEEHGRERKQSTEDESRGGENDETLQENKGSEDVFVKSEQDILIEGKADEEKKETFRTTSFTEMARRRKRNGSSLSSGCNCGYSLHANSNPESYYNTVNVKANNHTSCCNNYEYSTAVGASPPPPPPPRPLPPCPPDLPQAPVLPPLSLCTLPGNAARPERFDWLIAFSPETEAPPVGVDKSAKSSPQKMKAGSKVTTFKELRIRSRQNPQPVPSQPEPDPTVVTPDADFLYNLKWRKEKTDGDGSQWEYIPEAQSTFLHLPPSISLADKREALQVNGGDGQPEPQPSQRIGCSASDGNLWTAGSKGLGDRRGKQEEEEREVRGRADGGRKWESRTTERYVDSLYCTDPESNKDSLHGSAASGQADAETRSDADTMKSGALRYDFGCPAGTDCATPYRNQEAITYNKTHRQRGGDSLRSPRSGKEGSADTQRNGVLDENSNELTWRRGEKRRSPAPSAWYFYSPKNCPMHKGAPPRLSPIGAISPPLRSGVPSPGADVSRLRSPLFPRIRSLSFAGSAQGDRSWMAHGTTAPLRGRRQSSLRLQEKRALVGAVSVAVEAVLAQFGSSRTLVQKAQSGDSNINPSLGRLVLQCLCPALRSLLSDGLKPHQSDVIAGRRPNSPWGLVQASTRPGPGTQALYSLQCRVAELPQLKQSRHRFNAFLLGLL</sequence>
<feature type="non-terminal residue" evidence="16">
    <location>
        <position position="1"/>
    </location>
</feature>
<accession>A0A0P7Y3C1</accession>
<dbReference type="PROSITE" id="PS00444">
    <property type="entry name" value="POLYPRENYL_SYNTHASE_2"/>
    <property type="match status" value="1"/>
</dbReference>
<dbReference type="PANTHER" id="PTHR11525">
    <property type="entry name" value="FARNESYL-PYROPHOSPHATE SYNTHETASE"/>
    <property type="match status" value="1"/>
</dbReference>
<dbReference type="Gene3D" id="1.20.58.900">
    <property type="match status" value="1"/>
</dbReference>
<dbReference type="STRING" id="113540.ENSSFOP00015069230"/>
<dbReference type="InterPro" id="IPR008949">
    <property type="entry name" value="Isoprenoid_synthase_dom_sf"/>
</dbReference>
<feature type="compositionally biased region" description="Basic and acidic residues" evidence="14">
    <location>
        <begin position="712"/>
        <end position="723"/>
    </location>
</feature>
<dbReference type="InterPro" id="IPR000092">
    <property type="entry name" value="Polyprenyl_synt"/>
</dbReference>
<dbReference type="PANTHER" id="PTHR11525:SF0">
    <property type="entry name" value="FARNESYL PYROPHOSPHATE SYNTHASE"/>
    <property type="match status" value="1"/>
</dbReference>
<keyword evidence="6" id="KW-0460">Magnesium</keyword>
<evidence type="ECO:0000313" key="17">
    <source>
        <dbReference type="Proteomes" id="UP000034805"/>
    </source>
</evidence>
<dbReference type="Pfam" id="PF00348">
    <property type="entry name" value="polyprenyl_synt"/>
    <property type="match status" value="2"/>
</dbReference>
<protein>
    <recommendedName>
        <fullName evidence="11">Farnesyl pyrophosphate synthase</fullName>
    </recommendedName>
    <alternativeName>
        <fullName evidence="10">(2E,6E)-farnesyl diphosphate synthase</fullName>
    </alternativeName>
    <alternativeName>
        <fullName evidence="9">Dimethylallyltranstransferase</fullName>
    </alternativeName>
    <alternativeName>
        <fullName evidence="8">Farnesyl diphosphate synthase</fullName>
    </alternativeName>
    <alternativeName>
        <fullName evidence="7">Geranyltranstransferase</fullName>
    </alternativeName>
</protein>
<feature type="compositionally biased region" description="Pro residues" evidence="14">
    <location>
        <begin position="729"/>
        <end position="763"/>
    </location>
</feature>
<dbReference type="InterPro" id="IPR033749">
    <property type="entry name" value="Polyprenyl_synt_CS"/>
</dbReference>
<dbReference type="InterPro" id="IPR037213">
    <property type="entry name" value="Run_dom_sf"/>
</dbReference>
<dbReference type="GO" id="GO:0004161">
    <property type="term" value="F:dimethylallyltranstransferase activity"/>
    <property type="evidence" value="ECO:0007669"/>
    <property type="project" value="UniProtKB-EC"/>
</dbReference>
<evidence type="ECO:0000256" key="5">
    <source>
        <dbReference type="ARBA" id="ARBA00022723"/>
    </source>
</evidence>
<feature type="region of interest" description="Disordered" evidence="14">
    <location>
        <begin position="649"/>
        <end position="765"/>
    </location>
</feature>
<evidence type="ECO:0000256" key="10">
    <source>
        <dbReference type="ARBA" id="ARBA00032873"/>
    </source>
</evidence>
<feature type="domain" description="RUN" evidence="15">
    <location>
        <begin position="1406"/>
        <end position="1488"/>
    </location>
</feature>
<evidence type="ECO:0000256" key="12">
    <source>
        <dbReference type="ARBA" id="ARBA00049291"/>
    </source>
</evidence>
<comment type="catalytic activity">
    <reaction evidence="13">
        <text>isopentenyl diphosphate + (2E)-geranyl diphosphate = (2E,6E)-farnesyl diphosphate + diphosphate</text>
        <dbReference type="Rhea" id="RHEA:19361"/>
        <dbReference type="ChEBI" id="CHEBI:33019"/>
        <dbReference type="ChEBI" id="CHEBI:58057"/>
        <dbReference type="ChEBI" id="CHEBI:128769"/>
        <dbReference type="ChEBI" id="CHEBI:175763"/>
        <dbReference type="EC" id="2.5.1.10"/>
    </reaction>
</comment>
<evidence type="ECO:0000256" key="1">
    <source>
        <dbReference type="ARBA" id="ARBA00001946"/>
    </source>
</evidence>
<evidence type="ECO:0000256" key="14">
    <source>
        <dbReference type="SAM" id="MobiDB-lite"/>
    </source>
</evidence>
<evidence type="ECO:0000256" key="13">
    <source>
        <dbReference type="ARBA" id="ARBA00049399"/>
    </source>
</evidence>
<feature type="region of interest" description="Disordered" evidence="14">
    <location>
        <begin position="995"/>
        <end position="1048"/>
    </location>
</feature>
<evidence type="ECO:0000259" key="15">
    <source>
        <dbReference type="PROSITE" id="PS50826"/>
    </source>
</evidence>
<feature type="compositionally biased region" description="Polar residues" evidence="14">
    <location>
        <begin position="1109"/>
        <end position="1121"/>
    </location>
</feature>
<feature type="region of interest" description="Disordered" evidence="14">
    <location>
        <begin position="592"/>
        <end position="627"/>
    </location>
</feature>
<gene>
    <name evidence="16" type="ORF">Z043_121880</name>
</gene>
<feature type="non-terminal residue" evidence="16">
    <location>
        <position position="1488"/>
    </location>
</feature>
<feature type="region of interest" description="Disordered" evidence="14">
    <location>
        <begin position="446"/>
        <end position="473"/>
    </location>
</feature>
<feature type="region of interest" description="Disordered" evidence="14">
    <location>
        <begin position="1226"/>
        <end position="1272"/>
    </location>
</feature>
<evidence type="ECO:0000256" key="4">
    <source>
        <dbReference type="ARBA" id="ARBA00022679"/>
    </source>
</evidence>
<dbReference type="Gene3D" id="1.10.600.10">
    <property type="entry name" value="Farnesyl Diphosphate Synthase"/>
    <property type="match status" value="2"/>
</dbReference>
<dbReference type="GO" id="GO:0046872">
    <property type="term" value="F:metal ion binding"/>
    <property type="evidence" value="ECO:0007669"/>
    <property type="project" value="UniProtKB-KW"/>
</dbReference>
<proteinExistence type="predicted"/>
<comment type="cofactor">
    <cofactor evidence="1">
        <name>Mg(2+)</name>
        <dbReference type="ChEBI" id="CHEBI:18420"/>
    </cofactor>
</comment>
<dbReference type="GO" id="GO:0005737">
    <property type="term" value="C:cytoplasm"/>
    <property type="evidence" value="ECO:0007669"/>
    <property type="project" value="TreeGrafter"/>
</dbReference>
<dbReference type="EMBL" id="JARO02011100">
    <property type="protein sequence ID" value="KPP60144.1"/>
    <property type="molecule type" value="Genomic_DNA"/>
</dbReference>
<dbReference type="InterPro" id="IPR039702">
    <property type="entry name" value="FPS1-like"/>
</dbReference>
<feature type="compositionally biased region" description="Low complexity" evidence="14">
    <location>
        <begin position="649"/>
        <end position="669"/>
    </location>
</feature>
<evidence type="ECO:0000256" key="9">
    <source>
        <dbReference type="ARBA" id="ARBA00032448"/>
    </source>
</evidence>
<evidence type="ECO:0000256" key="11">
    <source>
        <dbReference type="ARBA" id="ARBA00034546"/>
    </source>
</evidence>
<evidence type="ECO:0000256" key="8">
    <source>
        <dbReference type="ARBA" id="ARBA00032424"/>
    </source>
</evidence>
<dbReference type="PROSITE" id="PS50826">
    <property type="entry name" value="RUN"/>
    <property type="match status" value="1"/>
</dbReference>
<reference evidence="16 17" key="1">
    <citation type="submission" date="2015-08" db="EMBL/GenBank/DDBJ databases">
        <title>The genome of the Asian arowana (Scleropages formosus).</title>
        <authorList>
            <person name="Tan M.H."/>
            <person name="Gan H.M."/>
            <person name="Croft L.J."/>
            <person name="Austin C.M."/>
        </authorList>
    </citation>
    <scope>NUCLEOTIDE SEQUENCE [LARGE SCALE GENOMIC DNA]</scope>
    <source>
        <strain evidence="16">Aro1</strain>
    </source>
</reference>
<keyword evidence="5" id="KW-0479">Metal-binding</keyword>
<feature type="compositionally biased region" description="Pro residues" evidence="14">
    <location>
        <begin position="1033"/>
        <end position="1042"/>
    </location>
</feature>